<comment type="caution">
    <text evidence="3">The sequence shown here is derived from an EMBL/GenBank/DDBJ whole genome shotgun (WGS) entry which is preliminary data.</text>
</comment>
<name>A0A919RPQ6_9ACTN</name>
<evidence type="ECO:0000313" key="3">
    <source>
        <dbReference type="EMBL" id="GII96755.1"/>
    </source>
</evidence>
<dbReference type="Pfam" id="PF20014">
    <property type="entry name" value="GAP1-M"/>
    <property type="match status" value="1"/>
</dbReference>
<dbReference type="InterPro" id="IPR045401">
    <property type="entry name" value="GAP1-M"/>
</dbReference>
<dbReference type="RefSeq" id="WP_204031773.1">
    <property type="nucleotide sequence ID" value="NZ_BOOW01000049.1"/>
</dbReference>
<evidence type="ECO:0000259" key="1">
    <source>
        <dbReference type="Pfam" id="PF20013"/>
    </source>
</evidence>
<reference evidence="3" key="1">
    <citation type="submission" date="2021-01" db="EMBL/GenBank/DDBJ databases">
        <title>Whole genome shotgun sequence of Sinosporangium siamense NBRC 109515.</title>
        <authorList>
            <person name="Komaki H."/>
            <person name="Tamura T."/>
        </authorList>
    </citation>
    <scope>NUCLEOTIDE SEQUENCE</scope>
    <source>
        <strain evidence="3">NBRC 109515</strain>
    </source>
</reference>
<evidence type="ECO:0000259" key="2">
    <source>
        <dbReference type="Pfam" id="PF20014"/>
    </source>
</evidence>
<feature type="domain" description="GTPase-associated protein 1 middle" evidence="2">
    <location>
        <begin position="151"/>
        <end position="237"/>
    </location>
</feature>
<sequence>MAWQLHYTSAEAGPTGRAGFQFTAASPGLPDGAAAQVAPYLSYRPPPSAPTAPSAAQIGAMPAAMAYGPAGERFALARCVYLGQDYSGRFGNFLGHALVLEEDDLVGLRPIELWRAPLWADSPGAPGSALPVLDDLPPGPVLDPESVGLWLRSGGPAAYHRLGALLELSRRALVGGHGRLLLVAADVEEIVRWIAALSYSFPWEVVRRLTFVTYSGDPASAPQIVIGTTPDVWLPADLDAAVVMLDRAAAPVELGRFAATAVELWRAMNLDGLDELGAFGPADPETAAALVTLCVSGGEISPQEQEAVAGLLAAPVPEWVWSALGEQAHRLGPVLAAAAVEHGPPEAADPCAARLMLLALRDPDVPVPTRRLPGHHVRELVEAACGRLRSAAGLADLSAVLRVADRGDLPLPAGELARATAVLVVRECPGLAEEIAAAPPRWREPLVDGLIDGLERTPPDVRARLLTPQVRGLLDGMSLESAPLTLITVIRALFAAGMIDRAGATEGLIRLPPSPGVPAEREAALAGVWRERPKAEECRHLLAEWGGLLRLSPTLSAVPARVFTHYGVTAAESRSIARAVLEAGVPDLPVGDAEAVLIVMKLPELRAVERIVKEVERLTRLTERADAGFAGAVHAAAAKVLTRCSPAVRATLLRRLDDDAQDWLLASWLAAKHNRDEQAALLEIAIRLRRAGADIPRLAGWAHDLVNGWTAFTSLEGRFKKDPDLAAGLKEFTRSRWPKWGRR</sequence>
<accession>A0A919RPQ6</accession>
<protein>
    <submittedName>
        <fullName evidence="3">Uncharacterized protein</fullName>
    </submittedName>
</protein>
<dbReference type="AlphaFoldDB" id="A0A919RPQ6"/>
<dbReference type="EMBL" id="BOOW01000049">
    <property type="protein sequence ID" value="GII96755.1"/>
    <property type="molecule type" value="Genomic_DNA"/>
</dbReference>
<keyword evidence="4" id="KW-1185">Reference proteome</keyword>
<proteinExistence type="predicted"/>
<feature type="domain" description="GTPase-associated protein 1 N-terminal" evidence="1">
    <location>
        <begin position="1"/>
        <end position="135"/>
    </location>
</feature>
<dbReference type="Proteomes" id="UP000606172">
    <property type="component" value="Unassembled WGS sequence"/>
</dbReference>
<organism evidence="3 4">
    <name type="scientific">Sinosporangium siamense</name>
    <dbReference type="NCBI Taxonomy" id="1367973"/>
    <lineage>
        <taxon>Bacteria</taxon>
        <taxon>Bacillati</taxon>
        <taxon>Actinomycetota</taxon>
        <taxon>Actinomycetes</taxon>
        <taxon>Streptosporangiales</taxon>
        <taxon>Streptosporangiaceae</taxon>
        <taxon>Sinosporangium</taxon>
    </lineage>
</organism>
<dbReference type="Pfam" id="PF20013">
    <property type="entry name" value="GAP1-N2"/>
    <property type="match status" value="1"/>
</dbReference>
<dbReference type="InterPro" id="IPR045402">
    <property type="entry name" value="GAP1-N2"/>
</dbReference>
<evidence type="ECO:0000313" key="4">
    <source>
        <dbReference type="Proteomes" id="UP000606172"/>
    </source>
</evidence>
<gene>
    <name evidence="3" type="ORF">Ssi02_69860</name>
</gene>